<dbReference type="KEGG" id="hmi:soil367_00500"/>
<gene>
    <name evidence="8 10" type="primary">ectA</name>
    <name evidence="10" type="ORF">soil367_00500</name>
</gene>
<dbReference type="PANTHER" id="PTHR43072">
    <property type="entry name" value="N-ACETYLTRANSFERASE"/>
    <property type="match status" value="1"/>
</dbReference>
<dbReference type="NCBIfam" id="TIGR02406">
    <property type="entry name" value="ectoine_EctA"/>
    <property type="match status" value="1"/>
</dbReference>
<sequence length="173" mass="19416">MSRASDNINEIILREPRAEDGYPLHRLIDACAPLDPNSVYCNLLHCTHFAPTSVAADRNGELVGFISGYIPPAQPDTIFIWQVAVHASGRGHGLGKRMLKEILRRPACENVRYMDTTITDDNEASWGLFMSLARDLNAETQRSLKFDHDTHFGGQHDSEYLLRIGPFDRAPLL</sequence>
<dbReference type="InterPro" id="IPR000182">
    <property type="entry name" value="GNAT_dom"/>
</dbReference>
<dbReference type="CDD" id="cd04301">
    <property type="entry name" value="NAT_SF"/>
    <property type="match status" value="1"/>
</dbReference>
<dbReference type="UniPathway" id="UPA00067">
    <property type="reaction ID" value="UER00122"/>
</dbReference>
<dbReference type="InterPro" id="IPR016181">
    <property type="entry name" value="Acyl_CoA_acyltransferase"/>
</dbReference>
<evidence type="ECO:0000256" key="1">
    <source>
        <dbReference type="ARBA" id="ARBA00004978"/>
    </source>
</evidence>
<dbReference type="InterPro" id="IPR012772">
    <property type="entry name" value="Ectoine_EctA"/>
</dbReference>
<feature type="domain" description="N-acetyltransferase" evidence="9">
    <location>
        <begin position="11"/>
        <end position="173"/>
    </location>
</feature>
<reference evidence="10 11" key="1">
    <citation type="submission" date="2018-07" db="EMBL/GenBank/DDBJ databases">
        <title>Marsedoiliclastica nanhaica gen. nov. sp. nov., a novel marine hydrocarbonoclastic bacterium isolated from an in-situ enriched hydrocarbon-degrading consortium in deep-sea sediment.</title>
        <authorList>
            <person name="Dong C."/>
            <person name="Ma T."/>
            <person name="Liu R."/>
            <person name="Shao Z."/>
        </authorList>
    </citation>
    <scope>NUCLEOTIDE SEQUENCE [LARGE SCALE GENOMIC DNA]</scope>
    <source>
        <strain evidence="11">soil36-7</strain>
    </source>
</reference>
<evidence type="ECO:0000313" key="11">
    <source>
        <dbReference type="Proteomes" id="UP000298049"/>
    </source>
</evidence>
<evidence type="ECO:0000256" key="7">
    <source>
        <dbReference type="ARBA" id="ARBA00048924"/>
    </source>
</evidence>
<comment type="similarity">
    <text evidence="2 8">Belongs to the acetyltransferase family. EctA subfamily.</text>
</comment>
<dbReference type="Pfam" id="PF00583">
    <property type="entry name" value="Acetyltransf_1"/>
    <property type="match status" value="1"/>
</dbReference>
<keyword evidence="6 8" id="KW-0012">Acyltransferase</keyword>
<comment type="catalytic activity">
    <reaction evidence="7 8">
        <text>L-2,4-diaminobutanoate + acetyl-CoA = (2S)-4-acetamido-2-aminobutanoate + CoA + H(+)</text>
        <dbReference type="Rhea" id="RHEA:16901"/>
        <dbReference type="ChEBI" id="CHEBI:15378"/>
        <dbReference type="ChEBI" id="CHEBI:57287"/>
        <dbReference type="ChEBI" id="CHEBI:57288"/>
        <dbReference type="ChEBI" id="CHEBI:58761"/>
        <dbReference type="ChEBI" id="CHEBI:58929"/>
        <dbReference type="EC" id="2.3.1.178"/>
    </reaction>
</comment>
<dbReference type="OrthoDB" id="2436196at2"/>
<comment type="function">
    <text evidence="8">Catalyzes the acetylation of L-2,4-diaminobutyrate (DABA) to gamma-N-acetyl-alpha,gamma-diaminobutyric acid (ADABA) with acetyl coenzyme A.</text>
</comment>
<comment type="pathway">
    <text evidence="1 8">Amine and polyamine biosynthesis; ectoine biosynthesis; L-ectoine from L-aspartate 4-semialdehyde: step 2/3.</text>
</comment>
<dbReference type="EMBL" id="CP031093">
    <property type="protein sequence ID" value="QCF24556.1"/>
    <property type="molecule type" value="Genomic_DNA"/>
</dbReference>
<keyword evidence="11" id="KW-1185">Reference proteome</keyword>
<dbReference type="GO" id="GO:0019491">
    <property type="term" value="P:ectoine biosynthetic process"/>
    <property type="evidence" value="ECO:0007669"/>
    <property type="project" value="UniProtKB-UniPathway"/>
</dbReference>
<dbReference type="Gene3D" id="3.40.630.30">
    <property type="match status" value="1"/>
</dbReference>
<organism evidence="10 11">
    <name type="scientific">Hydrocarboniclastica marina</name>
    <dbReference type="NCBI Taxonomy" id="2259620"/>
    <lineage>
        <taxon>Bacteria</taxon>
        <taxon>Pseudomonadati</taxon>
        <taxon>Pseudomonadota</taxon>
        <taxon>Gammaproteobacteria</taxon>
        <taxon>Alteromonadales</taxon>
        <taxon>Alteromonadaceae</taxon>
        <taxon>Hydrocarboniclastica</taxon>
    </lineage>
</organism>
<dbReference type="AlphaFoldDB" id="A0A4P7XCS3"/>
<evidence type="ECO:0000259" key="9">
    <source>
        <dbReference type="PROSITE" id="PS51186"/>
    </source>
</evidence>
<dbReference type="GO" id="GO:0033816">
    <property type="term" value="F:diaminobutyrate acetyltransferase activity"/>
    <property type="evidence" value="ECO:0007669"/>
    <property type="project" value="UniProtKB-EC"/>
</dbReference>
<dbReference type="Proteomes" id="UP000298049">
    <property type="component" value="Chromosome"/>
</dbReference>
<dbReference type="RefSeq" id="WP_136545879.1">
    <property type="nucleotide sequence ID" value="NZ_CP031093.1"/>
</dbReference>
<keyword evidence="5 8" id="KW-0808">Transferase</keyword>
<evidence type="ECO:0000256" key="5">
    <source>
        <dbReference type="ARBA" id="ARBA00022679"/>
    </source>
</evidence>
<dbReference type="PROSITE" id="PS51186">
    <property type="entry name" value="GNAT"/>
    <property type="match status" value="1"/>
</dbReference>
<evidence type="ECO:0000256" key="6">
    <source>
        <dbReference type="ARBA" id="ARBA00023315"/>
    </source>
</evidence>
<accession>A0A4P7XCS3</accession>
<evidence type="ECO:0000313" key="10">
    <source>
        <dbReference type="EMBL" id="QCF24556.1"/>
    </source>
</evidence>
<evidence type="ECO:0000256" key="8">
    <source>
        <dbReference type="RuleBase" id="RU365045"/>
    </source>
</evidence>
<dbReference type="EC" id="2.3.1.178" evidence="3 8"/>
<proteinExistence type="inferred from homology"/>
<evidence type="ECO:0000256" key="4">
    <source>
        <dbReference type="ARBA" id="ARBA00017935"/>
    </source>
</evidence>
<protein>
    <recommendedName>
        <fullName evidence="4 8">L-2,4-diaminobutyric acid acetyltransferase</fullName>
        <shortName evidence="8">DABA acetyltransferase</shortName>
        <ecNumber evidence="3 8">2.3.1.178</ecNumber>
    </recommendedName>
</protein>
<name>A0A4P7XCS3_9ALTE</name>
<dbReference type="SUPFAM" id="SSF55729">
    <property type="entry name" value="Acyl-CoA N-acyltransferases (Nat)"/>
    <property type="match status" value="1"/>
</dbReference>
<evidence type="ECO:0000256" key="2">
    <source>
        <dbReference type="ARBA" id="ARBA00010712"/>
    </source>
</evidence>
<evidence type="ECO:0000256" key="3">
    <source>
        <dbReference type="ARBA" id="ARBA00012355"/>
    </source>
</evidence>
<dbReference type="PANTHER" id="PTHR43072:SF23">
    <property type="entry name" value="UPF0039 PROTEIN C11D3.02C"/>
    <property type="match status" value="1"/>
</dbReference>